<evidence type="ECO:0000256" key="3">
    <source>
        <dbReference type="HAMAP-Rule" id="MF_01077"/>
    </source>
</evidence>
<dbReference type="Pfam" id="PF02576">
    <property type="entry name" value="RimP_N"/>
    <property type="match status" value="1"/>
</dbReference>
<dbReference type="Proteomes" id="UP000824162">
    <property type="component" value="Unassembled WGS sequence"/>
</dbReference>
<dbReference type="GO" id="GO:0005829">
    <property type="term" value="C:cytosol"/>
    <property type="evidence" value="ECO:0007669"/>
    <property type="project" value="TreeGrafter"/>
</dbReference>
<dbReference type="InterPro" id="IPR036847">
    <property type="entry name" value="RimP_C_sf"/>
</dbReference>
<feature type="domain" description="Ribosome maturation factor RimP C-terminal" evidence="5">
    <location>
        <begin position="89"/>
        <end position="154"/>
    </location>
</feature>
<dbReference type="Gene3D" id="2.30.30.180">
    <property type="entry name" value="Ribosome maturation factor RimP, C-terminal domain"/>
    <property type="match status" value="1"/>
</dbReference>
<comment type="caution">
    <text evidence="6">The sequence shown here is derived from an EMBL/GenBank/DDBJ whole genome shotgun (WGS) entry which is preliminary data.</text>
</comment>
<name>A0A9D1TME7_9FIRM</name>
<dbReference type="SUPFAM" id="SSF75420">
    <property type="entry name" value="YhbC-like, N-terminal domain"/>
    <property type="match status" value="1"/>
</dbReference>
<keyword evidence="1 3" id="KW-0963">Cytoplasm</keyword>
<dbReference type="Pfam" id="PF17384">
    <property type="entry name" value="DUF150_C"/>
    <property type="match status" value="1"/>
</dbReference>
<dbReference type="SUPFAM" id="SSF74942">
    <property type="entry name" value="YhbC-like, C-terminal domain"/>
    <property type="match status" value="1"/>
</dbReference>
<dbReference type="PANTHER" id="PTHR33867">
    <property type="entry name" value="RIBOSOME MATURATION FACTOR RIMP"/>
    <property type="match status" value="1"/>
</dbReference>
<evidence type="ECO:0000313" key="7">
    <source>
        <dbReference type="Proteomes" id="UP000824162"/>
    </source>
</evidence>
<comment type="similarity">
    <text evidence="3">Belongs to the RimP family.</text>
</comment>
<protein>
    <recommendedName>
        <fullName evidence="3">Ribosome maturation factor RimP</fullName>
    </recommendedName>
</protein>
<comment type="function">
    <text evidence="3">Required for maturation of 30S ribosomal subunits.</text>
</comment>
<feature type="domain" description="Ribosome maturation factor RimP N-terminal" evidence="4">
    <location>
        <begin position="14"/>
        <end position="85"/>
    </location>
</feature>
<proteinExistence type="inferred from homology"/>
<dbReference type="CDD" id="cd01734">
    <property type="entry name" value="YlxS_C"/>
    <property type="match status" value="1"/>
</dbReference>
<dbReference type="PANTHER" id="PTHR33867:SF1">
    <property type="entry name" value="RIBOSOME MATURATION FACTOR RIMP"/>
    <property type="match status" value="1"/>
</dbReference>
<evidence type="ECO:0000259" key="4">
    <source>
        <dbReference type="Pfam" id="PF02576"/>
    </source>
</evidence>
<evidence type="ECO:0000256" key="2">
    <source>
        <dbReference type="ARBA" id="ARBA00022517"/>
    </source>
</evidence>
<comment type="subcellular location">
    <subcellularLocation>
        <location evidence="3">Cytoplasm</location>
    </subcellularLocation>
</comment>
<dbReference type="GO" id="GO:0000028">
    <property type="term" value="P:ribosomal small subunit assembly"/>
    <property type="evidence" value="ECO:0007669"/>
    <property type="project" value="TreeGrafter"/>
</dbReference>
<dbReference type="InterPro" id="IPR028989">
    <property type="entry name" value="RimP_N"/>
</dbReference>
<dbReference type="FunFam" id="3.30.300.70:FF:000001">
    <property type="entry name" value="Ribosome maturation factor RimP"/>
    <property type="match status" value="1"/>
</dbReference>
<dbReference type="AlphaFoldDB" id="A0A9D1TME7"/>
<evidence type="ECO:0000256" key="1">
    <source>
        <dbReference type="ARBA" id="ARBA00022490"/>
    </source>
</evidence>
<sequence>MTFSKTEKLIFDMAAPIAEKLQFLLYDIEFVKEGGRRFLRVFLDKDGGITIDECETFSRLLSEQLDKSDPIPENYYLEVSSPGIERKIRRREHFEMNKGKPVDIGLYEAIGGSKKLTGILRGLDSEDNVIVDIGGERLSVPHKKTTVINVHFDF</sequence>
<gene>
    <name evidence="3" type="primary">rimP</name>
    <name evidence="6" type="ORF">H9900_02600</name>
</gene>
<organism evidence="6 7">
    <name type="scientific">Candidatus Monoglobus merdigallinarum</name>
    <dbReference type="NCBI Taxonomy" id="2838698"/>
    <lineage>
        <taxon>Bacteria</taxon>
        <taxon>Bacillati</taxon>
        <taxon>Bacillota</taxon>
        <taxon>Clostridia</taxon>
        <taxon>Monoglobales</taxon>
        <taxon>Monoglobaceae</taxon>
        <taxon>Monoglobus</taxon>
    </lineage>
</organism>
<dbReference type="InterPro" id="IPR003728">
    <property type="entry name" value="Ribosome_maturation_RimP"/>
</dbReference>
<dbReference type="InterPro" id="IPR028998">
    <property type="entry name" value="RimP_C"/>
</dbReference>
<evidence type="ECO:0000259" key="5">
    <source>
        <dbReference type="Pfam" id="PF17384"/>
    </source>
</evidence>
<dbReference type="Gene3D" id="3.30.300.70">
    <property type="entry name" value="RimP-like superfamily, N-terminal"/>
    <property type="match status" value="1"/>
</dbReference>
<reference evidence="6" key="1">
    <citation type="journal article" date="2021" name="PeerJ">
        <title>Extensive microbial diversity within the chicken gut microbiome revealed by metagenomics and culture.</title>
        <authorList>
            <person name="Gilroy R."/>
            <person name="Ravi A."/>
            <person name="Getino M."/>
            <person name="Pursley I."/>
            <person name="Horton D.L."/>
            <person name="Alikhan N.F."/>
            <person name="Baker D."/>
            <person name="Gharbi K."/>
            <person name="Hall N."/>
            <person name="Watson M."/>
            <person name="Adriaenssens E.M."/>
            <person name="Foster-Nyarko E."/>
            <person name="Jarju S."/>
            <person name="Secka A."/>
            <person name="Antonio M."/>
            <person name="Oren A."/>
            <person name="Chaudhuri R.R."/>
            <person name="La Ragione R."/>
            <person name="Hildebrand F."/>
            <person name="Pallen M.J."/>
        </authorList>
    </citation>
    <scope>NUCLEOTIDE SEQUENCE</scope>
    <source>
        <strain evidence="6">5790</strain>
    </source>
</reference>
<reference evidence="6" key="2">
    <citation type="submission" date="2021-04" db="EMBL/GenBank/DDBJ databases">
        <authorList>
            <person name="Gilroy R."/>
        </authorList>
    </citation>
    <scope>NUCLEOTIDE SEQUENCE</scope>
    <source>
        <strain evidence="6">5790</strain>
    </source>
</reference>
<evidence type="ECO:0000313" key="6">
    <source>
        <dbReference type="EMBL" id="HIV85683.1"/>
    </source>
</evidence>
<accession>A0A9D1TME7</accession>
<dbReference type="GO" id="GO:0006412">
    <property type="term" value="P:translation"/>
    <property type="evidence" value="ECO:0007669"/>
    <property type="project" value="TreeGrafter"/>
</dbReference>
<dbReference type="EMBL" id="DXIJ01000053">
    <property type="protein sequence ID" value="HIV85683.1"/>
    <property type="molecule type" value="Genomic_DNA"/>
</dbReference>
<dbReference type="HAMAP" id="MF_01077">
    <property type="entry name" value="RimP"/>
    <property type="match status" value="1"/>
</dbReference>
<dbReference type="InterPro" id="IPR035956">
    <property type="entry name" value="RimP_N_sf"/>
</dbReference>
<keyword evidence="2 3" id="KW-0690">Ribosome biogenesis</keyword>